<reference evidence="14 15" key="1">
    <citation type="submission" date="2019-08" db="EMBL/GenBank/DDBJ databases">
        <authorList>
            <person name="Wang G."/>
            <person name="Xu Z."/>
        </authorList>
    </citation>
    <scope>NUCLEOTIDE SEQUENCE [LARGE SCALE GENOMIC DNA]</scope>
    <source>
        <strain evidence="14 15">ZX</strain>
    </source>
</reference>
<evidence type="ECO:0000259" key="13">
    <source>
        <dbReference type="PROSITE" id="PS51846"/>
    </source>
</evidence>
<dbReference type="Pfam" id="PF01595">
    <property type="entry name" value="CNNM"/>
    <property type="match status" value="1"/>
</dbReference>
<keyword evidence="4 10" id="KW-0812">Transmembrane</keyword>
<dbReference type="Pfam" id="PF00571">
    <property type="entry name" value="CBS"/>
    <property type="match status" value="1"/>
</dbReference>
<dbReference type="Gene3D" id="3.30.465.10">
    <property type="match status" value="1"/>
</dbReference>
<accession>A0A5D9C831</accession>
<comment type="subcellular location">
    <subcellularLocation>
        <location evidence="1">Cell membrane</location>
        <topology evidence="1">Multi-pass membrane protein</topology>
    </subcellularLocation>
</comment>
<organism evidence="14 15">
    <name type="scientific">Sphingomonas montanisoli</name>
    <dbReference type="NCBI Taxonomy" id="2606412"/>
    <lineage>
        <taxon>Bacteria</taxon>
        <taxon>Pseudomonadati</taxon>
        <taxon>Pseudomonadota</taxon>
        <taxon>Alphaproteobacteria</taxon>
        <taxon>Sphingomonadales</taxon>
        <taxon>Sphingomonadaceae</taxon>
        <taxon>Sphingomonas</taxon>
    </lineage>
</organism>
<dbReference type="SUPFAM" id="SSF56176">
    <property type="entry name" value="FAD-binding/transporter-associated domain-like"/>
    <property type="match status" value="1"/>
</dbReference>
<dbReference type="CDD" id="cd04590">
    <property type="entry name" value="CBS_pair_CorC_HlyC_assoc"/>
    <property type="match status" value="1"/>
</dbReference>
<feature type="transmembrane region" description="Helical" evidence="11">
    <location>
        <begin position="111"/>
        <end position="131"/>
    </location>
</feature>
<dbReference type="InterPro" id="IPR005170">
    <property type="entry name" value="Transptr-assoc_dom"/>
</dbReference>
<evidence type="ECO:0000256" key="3">
    <source>
        <dbReference type="ARBA" id="ARBA00022475"/>
    </source>
</evidence>
<evidence type="ECO:0000256" key="1">
    <source>
        <dbReference type="ARBA" id="ARBA00004651"/>
    </source>
</evidence>
<evidence type="ECO:0000256" key="5">
    <source>
        <dbReference type="ARBA" id="ARBA00022737"/>
    </source>
</evidence>
<evidence type="ECO:0000256" key="9">
    <source>
        <dbReference type="PROSITE-ProRule" id="PRU00703"/>
    </source>
</evidence>
<evidence type="ECO:0000256" key="2">
    <source>
        <dbReference type="ARBA" id="ARBA00006446"/>
    </source>
</evidence>
<dbReference type="InterPro" id="IPR000644">
    <property type="entry name" value="CBS_dom"/>
</dbReference>
<dbReference type="Gene3D" id="3.10.580.10">
    <property type="entry name" value="CBS-domain"/>
    <property type="match status" value="1"/>
</dbReference>
<evidence type="ECO:0000256" key="6">
    <source>
        <dbReference type="ARBA" id="ARBA00022989"/>
    </source>
</evidence>
<protein>
    <submittedName>
        <fullName evidence="14">HlyC/CorC family transporter</fullName>
    </submittedName>
</protein>
<evidence type="ECO:0000313" key="15">
    <source>
        <dbReference type="Proteomes" id="UP000322077"/>
    </source>
</evidence>
<dbReference type="Proteomes" id="UP000322077">
    <property type="component" value="Unassembled WGS sequence"/>
</dbReference>
<evidence type="ECO:0000256" key="11">
    <source>
        <dbReference type="SAM" id="Phobius"/>
    </source>
</evidence>
<dbReference type="InterPro" id="IPR046342">
    <property type="entry name" value="CBS_dom_sf"/>
</dbReference>
<dbReference type="PANTHER" id="PTHR43099">
    <property type="entry name" value="UPF0053 PROTEIN YRKA"/>
    <property type="match status" value="1"/>
</dbReference>
<dbReference type="PROSITE" id="PS51846">
    <property type="entry name" value="CNNM"/>
    <property type="match status" value="1"/>
</dbReference>
<dbReference type="InterPro" id="IPR002550">
    <property type="entry name" value="CNNM"/>
</dbReference>
<evidence type="ECO:0000256" key="8">
    <source>
        <dbReference type="ARBA" id="ARBA00023136"/>
    </source>
</evidence>
<keyword evidence="3" id="KW-1003">Cell membrane</keyword>
<name>A0A5D9C831_9SPHN</name>
<dbReference type="GO" id="GO:0005886">
    <property type="term" value="C:plasma membrane"/>
    <property type="evidence" value="ECO:0007669"/>
    <property type="project" value="UniProtKB-SubCell"/>
</dbReference>
<keyword evidence="5" id="KW-0677">Repeat</keyword>
<evidence type="ECO:0000256" key="7">
    <source>
        <dbReference type="ARBA" id="ARBA00023122"/>
    </source>
</evidence>
<keyword evidence="15" id="KW-1185">Reference proteome</keyword>
<keyword evidence="7 9" id="KW-0129">CBS domain</keyword>
<evidence type="ECO:0000256" key="4">
    <source>
        <dbReference type="ARBA" id="ARBA00022692"/>
    </source>
</evidence>
<dbReference type="RefSeq" id="WP_149521499.1">
    <property type="nucleotide sequence ID" value="NZ_VTOU01000002.1"/>
</dbReference>
<dbReference type="InterPro" id="IPR051676">
    <property type="entry name" value="UPF0053_domain"/>
</dbReference>
<comment type="similarity">
    <text evidence="2">Belongs to the UPF0053 family. Hemolysin C subfamily.</text>
</comment>
<dbReference type="PANTHER" id="PTHR43099:SF4">
    <property type="entry name" value="INTEGRAL MEMBRANE PROTEIN"/>
    <property type="match status" value="1"/>
</dbReference>
<dbReference type="GO" id="GO:0050660">
    <property type="term" value="F:flavin adenine dinucleotide binding"/>
    <property type="evidence" value="ECO:0007669"/>
    <property type="project" value="InterPro"/>
</dbReference>
<dbReference type="InterPro" id="IPR016169">
    <property type="entry name" value="FAD-bd_PCMH_sub2"/>
</dbReference>
<feature type="transmembrane region" description="Helical" evidence="11">
    <location>
        <begin position="67"/>
        <end position="91"/>
    </location>
</feature>
<comment type="caution">
    <text evidence="14">The sequence shown here is derived from an EMBL/GenBank/DDBJ whole genome shotgun (WGS) entry which is preliminary data.</text>
</comment>
<proteinExistence type="inferred from homology"/>
<dbReference type="AlphaFoldDB" id="A0A5D9C831"/>
<sequence>MPHTAPLDPFPWLDLAIIVALIALNGVFAMSELAIVSSRKPRLEAMARAGRTGARRAVQLSADPGKFLSVVQIGITLISILAGAYSGSSLGDPVAQRLQLLGVSAEAAPEWGFGLVIALTTYLSLIIGELVPKQFALRSPEPIAALMALPLWFLSRVAAPIVWLLDKSSMLVFKLLRFDREAANHVTAEELHLIVAEASSAGVIEENERAIISGVVRLADRPVREVMTPRTAVEWIDVNVDEAGVRAMIADMPHSRMPVAEGSVDEIIGVVHSRDLVRVLLAGGPLDLRALIRRGIVLPDHMDAMDALNALREAETPVAFIHDEYGHFEGLVVPANLLAAIAGEFASDQDVDTDPPMVERPDGSWLVSGSYAADSLADRLGLDLPEDRDFATVAGFALWRLKHLPSTGERFDYKGWRFEIVDMDGRRIDKLIASAIED</sequence>
<evidence type="ECO:0000313" key="14">
    <source>
        <dbReference type="EMBL" id="TZG27282.1"/>
    </source>
</evidence>
<dbReference type="PROSITE" id="PS51371">
    <property type="entry name" value="CBS"/>
    <property type="match status" value="1"/>
</dbReference>
<feature type="transmembrane region" description="Helical" evidence="11">
    <location>
        <begin position="12"/>
        <end position="36"/>
    </location>
</feature>
<feature type="transmembrane region" description="Helical" evidence="11">
    <location>
        <begin position="143"/>
        <end position="165"/>
    </location>
</feature>
<dbReference type="EMBL" id="VTOU01000002">
    <property type="protein sequence ID" value="TZG27282.1"/>
    <property type="molecule type" value="Genomic_DNA"/>
</dbReference>
<evidence type="ECO:0000259" key="12">
    <source>
        <dbReference type="PROSITE" id="PS51371"/>
    </source>
</evidence>
<dbReference type="SMART" id="SM01091">
    <property type="entry name" value="CorC_HlyC"/>
    <property type="match status" value="1"/>
</dbReference>
<dbReference type="SUPFAM" id="SSF54631">
    <property type="entry name" value="CBS-domain pair"/>
    <property type="match status" value="1"/>
</dbReference>
<keyword evidence="6 10" id="KW-1133">Transmembrane helix</keyword>
<dbReference type="InterPro" id="IPR044751">
    <property type="entry name" value="Ion_transp-like_CBS"/>
</dbReference>
<dbReference type="InterPro" id="IPR036318">
    <property type="entry name" value="FAD-bd_PCMH-like_sf"/>
</dbReference>
<dbReference type="Pfam" id="PF03471">
    <property type="entry name" value="CorC_HlyC"/>
    <property type="match status" value="1"/>
</dbReference>
<evidence type="ECO:0000256" key="10">
    <source>
        <dbReference type="PROSITE-ProRule" id="PRU01193"/>
    </source>
</evidence>
<feature type="domain" description="CBS" evidence="12">
    <location>
        <begin position="227"/>
        <end position="288"/>
    </location>
</feature>
<keyword evidence="8 10" id="KW-0472">Membrane</keyword>
<feature type="domain" description="CNNM transmembrane" evidence="13">
    <location>
        <begin position="7"/>
        <end position="208"/>
    </location>
</feature>
<gene>
    <name evidence="14" type="ORF">FYJ91_06585</name>
</gene>